<organism evidence="1 2">
    <name type="scientific">Mediterraneibacter gnavus (strain ATCC 29149 / DSM 114966 / JCM 6515 / VPI C7-9)</name>
    <name type="common">Ruminococcus gnavus</name>
    <dbReference type="NCBI Taxonomy" id="411470"/>
    <lineage>
        <taxon>Bacteria</taxon>
        <taxon>Bacillati</taxon>
        <taxon>Bacillota</taxon>
        <taxon>Clostridia</taxon>
        <taxon>Lachnospirales</taxon>
        <taxon>Lachnospiraceae</taxon>
        <taxon>Mediterraneibacter</taxon>
    </lineage>
</organism>
<dbReference type="Proteomes" id="UP000004410">
    <property type="component" value="Unassembled WGS sequence"/>
</dbReference>
<dbReference type="EMBL" id="AAYG02000022">
    <property type="protein sequence ID" value="EDN76799.1"/>
    <property type="molecule type" value="Genomic_DNA"/>
</dbReference>
<gene>
    <name evidence="1" type="ORF">RUMGNA_02851</name>
</gene>
<dbReference type="PaxDb" id="411470-RUMGNA_02851"/>
<accession>A7B5L2</accession>
<dbReference type="AlphaFoldDB" id="A7B5L2"/>
<sequence length="35" mass="3749">MKSVGSFAFYFPIFNSESTEVVISVALLPVVSVSP</sequence>
<evidence type="ECO:0000313" key="2">
    <source>
        <dbReference type="Proteomes" id="UP000004410"/>
    </source>
</evidence>
<protein>
    <submittedName>
        <fullName evidence="1">Uncharacterized protein</fullName>
    </submittedName>
</protein>
<reference evidence="1 2" key="2">
    <citation type="submission" date="2007-06" db="EMBL/GenBank/DDBJ databases">
        <title>Draft genome sequence of Ruminococcus gnavus (ATCC 29149).</title>
        <authorList>
            <person name="Sudarsanam P."/>
            <person name="Ley R."/>
            <person name="Guruge J."/>
            <person name="Turnbaugh P.J."/>
            <person name="Mahowald M."/>
            <person name="Liep D."/>
            <person name="Gordon J."/>
        </authorList>
    </citation>
    <scope>NUCLEOTIDE SEQUENCE [LARGE SCALE GENOMIC DNA]</scope>
    <source>
        <strain evidence="1 2">ATCC 29149</strain>
    </source>
</reference>
<evidence type="ECO:0000313" key="1">
    <source>
        <dbReference type="EMBL" id="EDN76799.1"/>
    </source>
</evidence>
<reference evidence="1 2" key="1">
    <citation type="submission" date="2007-04" db="EMBL/GenBank/DDBJ databases">
        <authorList>
            <person name="Fulton L."/>
            <person name="Clifton S."/>
            <person name="Fulton B."/>
            <person name="Xu J."/>
            <person name="Minx P."/>
            <person name="Pepin K.H."/>
            <person name="Johnson M."/>
            <person name="Thiruvilangam P."/>
            <person name="Bhonagiri V."/>
            <person name="Nash W.E."/>
            <person name="Mardis E.R."/>
            <person name="Wilson R.K."/>
        </authorList>
    </citation>
    <scope>NUCLEOTIDE SEQUENCE [LARGE SCALE GENOMIC DNA]</scope>
    <source>
        <strain evidence="1 2">ATCC 29149</strain>
    </source>
</reference>
<proteinExistence type="predicted"/>
<name>A7B5L2_MEDG7</name>
<comment type="caution">
    <text evidence="1">The sequence shown here is derived from an EMBL/GenBank/DDBJ whole genome shotgun (WGS) entry which is preliminary data.</text>
</comment>